<evidence type="ECO:0000313" key="22">
    <source>
        <dbReference type="EMBL" id="TWT35403.1"/>
    </source>
</evidence>
<evidence type="ECO:0000256" key="4">
    <source>
        <dbReference type="ARBA" id="ARBA00022617"/>
    </source>
</evidence>
<dbReference type="PROSITE" id="PS51007">
    <property type="entry name" value="CYTC"/>
    <property type="match status" value="1"/>
</dbReference>
<keyword evidence="23" id="KW-1185">Reference proteome</keyword>
<proteinExistence type="inferred from homology"/>
<feature type="domain" description="Cytochrome c" evidence="21">
    <location>
        <begin position="222"/>
        <end position="313"/>
    </location>
</feature>
<dbReference type="InterPro" id="IPR036909">
    <property type="entry name" value="Cyt_c-like_dom_sf"/>
</dbReference>
<dbReference type="GO" id="GO:0020037">
    <property type="term" value="F:heme binding"/>
    <property type="evidence" value="ECO:0007669"/>
    <property type="project" value="InterPro"/>
</dbReference>
<dbReference type="Gene3D" id="2.60.40.420">
    <property type="entry name" value="Cupredoxins - blue copper proteins"/>
    <property type="match status" value="1"/>
</dbReference>
<gene>
    <name evidence="22" type="primary">ctaC_1</name>
    <name evidence="22" type="ORF">KOR34_02940</name>
</gene>
<dbReference type="Gene3D" id="1.10.287.90">
    <property type="match status" value="1"/>
</dbReference>
<dbReference type="GO" id="GO:0042773">
    <property type="term" value="P:ATP synthesis coupled electron transport"/>
    <property type="evidence" value="ECO:0007669"/>
    <property type="project" value="TreeGrafter"/>
</dbReference>
<dbReference type="InterPro" id="IPR009056">
    <property type="entry name" value="Cyt_c-like_dom"/>
</dbReference>
<evidence type="ECO:0000256" key="7">
    <source>
        <dbReference type="ARBA" id="ARBA00022723"/>
    </source>
</evidence>
<sequence>MFPVFRPESPQAQAIFDLFWLVMLISAGIFTVVAVLIIVALWRGRSRVELPTQEFGSARSEMYWMVGPAIVVVWIAAISANLILTVNAVPAIHSPHDASAEPEITVIGHQWWWEVRHHASGIVSANEIYIPVGKRIRVRLQSADVIHSFWVPQLARKMDAIPGRDNFIWLEANNPGGYQGLCSEFCGTQHAWMNFKVYALPPGEYAAWESARLAAPADPAGADATAGQRLFGSLSCVNCHAINGTGAVATIGPDLSHIASRKELAGGALENSPENLARWLADPQAIKPGCKMPNFRLTEPHVRQLVAYLETLE</sequence>
<evidence type="ECO:0000256" key="6">
    <source>
        <dbReference type="ARBA" id="ARBA00022692"/>
    </source>
</evidence>
<evidence type="ECO:0000259" key="21">
    <source>
        <dbReference type="PROSITE" id="PS51007"/>
    </source>
</evidence>
<reference evidence="22 23" key="1">
    <citation type="submission" date="2019-02" db="EMBL/GenBank/DDBJ databases">
        <title>Deep-cultivation of Planctomycetes and their phenomic and genomic characterization uncovers novel biology.</title>
        <authorList>
            <person name="Wiegand S."/>
            <person name="Jogler M."/>
            <person name="Boedeker C."/>
            <person name="Pinto D."/>
            <person name="Vollmers J."/>
            <person name="Rivas-Marin E."/>
            <person name="Kohn T."/>
            <person name="Peeters S.H."/>
            <person name="Heuer A."/>
            <person name="Rast P."/>
            <person name="Oberbeckmann S."/>
            <person name="Bunk B."/>
            <person name="Jeske O."/>
            <person name="Meyerdierks A."/>
            <person name="Storesund J.E."/>
            <person name="Kallscheuer N."/>
            <person name="Luecker S."/>
            <person name="Lage O.M."/>
            <person name="Pohl T."/>
            <person name="Merkel B.J."/>
            <person name="Hornburger P."/>
            <person name="Mueller R.-W."/>
            <person name="Bruemmer F."/>
            <person name="Labrenz M."/>
            <person name="Spormann A.M."/>
            <person name="Op Den Camp H."/>
            <person name="Overmann J."/>
            <person name="Amann R."/>
            <person name="Jetten M.S.M."/>
            <person name="Mascher T."/>
            <person name="Medema M.H."/>
            <person name="Devos D.P."/>
            <person name="Kaster A.-K."/>
            <person name="Ovreas L."/>
            <person name="Rohde M."/>
            <person name="Galperin M.Y."/>
            <person name="Jogler C."/>
        </authorList>
    </citation>
    <scope>NUCLEOTIDE SEQUENCE [LARGE SCALE GENOMIC DNA]</scope>
    <source>
        <strain evidence="22 23">KOR34</strain>
    </source>
</reference>
<dbReference type="PROSITE" id="PS00078">
    <property type="entry name" value="COX2"/>
    <property type="match status" value="1"/>
</dbReference>
<evidence type="ECO:0000256" key="14">
    <source>
        <dbReference type="ARBA" id="ARBA00024688"/>
    </source>
</evidence>
<keyword evidence="3 16" id="KW-0813">Transport</keyword>
<name>A0A5C5VBQ6_9BACT</name>
<keyword evidence="6 16" id="KW-0812">Transmembrane</keyword>
<dbReference type="InterPro" id="IPR011759">
    <property type="entry name" value="Cyt_c_oxidase_su2_TM_dom"/>
</dbReference>
<evidence type="ECO:0000256" key="2">
    <source>
        <dbReference type="ARBA" id="ARBA00007866"/>
    </source>
</evidence>
<keyword evidence="22" id="KW-0560">Oxidoreductase</keyword>
<evidence type="ECO:0000256" key="8">
    <source>
        <dbReference type="ARBA" id="ARBA00022967"/>
    </source>
</evidence>
<dbReference type="InterPro" id="IPR008972">
    <property type="entry name" value="Cupredoxin"/>
</dbReference>
<dbReference type="EMBL" id="SIHJ01000001">
    <property type="protein sequence ID" value="TWT35403.1"/>
    <property type="molecule type" value="Genomic_DNA"/>
</dbReference>
<dbReference type="InterPro" id="IPR036257">
    <property type="entry name" value="Cyt_c_oxidase_su2_TM_sf"/>
</dbReference>
<dbReference type="SUPFAM" id="SSF81464">
    <property type="entry name" value="Cytochrome c oxidase subunit II-like, transmembrane region"/>
    <property type="match status" value="1"/>
</dbReference>
<keyword evidence="7 15" id="KW-0479">Metal-binding</keyword>
<evidence type="ECO:0000256" key="16">
    <source>
        <dbReference type="RuleBase" id="RU000456"/>
    </source>
</evidence>
<evidence type="ECO:0000256" key="18">
    <source>
        <dbReference type="SAM" id="Phobius"/>
    </source>
</evidence>
<dbReference type="AlphaFoldDB" id="A0A5C5VBQ6"/>
<dbReference type="NCBIfam" id="TIGR02866">
    <property type="entry name" value="CoxB"/>
    <property type="match status" value="1"/>
</dbReference>
<evidence type="ECO:0000256" key="13">
    <source>
        <dbReference type="ARBA" id="ARBA00023136"/>
    </source>
</evidence>
<dbReference type="Pfam" id="PF02790">
    <property type="entry name" value="COX2_TM"/>
    <property type="match status" value="1"/>
</dbReference>
<dbReference type="SUPFAM" id="SSF46626">
    <property type="entry name" value="Cytochrome c"/>
    <property type="match status" value="1"/>
</dbReference>
<keyword evidence="10 18" id="KW-1133">Transmembrane helix</keyword>
<dbReference type="InterPro" id="IPR002429">
    <property type="entry name" value="CcO_II-like_C"/>
</dbReference>
<keyword evidence="11 15" id="KW-0408">Iron</keyword>
<organism evidence="22 23">
    <name type="scientific">Posidoniimonas corsicana</name>
    <dbReference type="NCBI Taxonomy" id="1938618"/>
    <lineage>
        <taxon>Bacteria</taxon>
        <taxon>Pseudomonadati</taxon>
        <taxon>Planctomycetota</taxon>
        <taxon>Planctomycetia</taxon>
        <taxon>Pirellulales</taxon>
        <taxon>Lacipirellulaceae</taxon>
        <taxon>Posidoniimonas</taxon>
    </lineage>
</organism>
<dbReference type="InterPro" id="IPR034236">
    <property type="entry name" value="CuRO_CcO_Caa3_II"/>
</dbReference>
<keyword evidence="12 17" id="KW-0186">Copper</keyword>
<dbReference type="Pfam" id="PF00034">
    <property type="entry name" value="Cytochrom_C"/>
    <property type="match status" value="1"/>
</dbReference>
<dbReference type="Proteomes" id="UP000316714">
    <property type="component" value="Unassembled WGS sequence"/>
</dbReference>
<feature type="domain" description="Cytochrome oxidase subunit II transmembrane region profile" evidence="20">
    <location>
        <begin position="1"/>
        <end position="90"/>
    </location>
</feature>
<dbReference type="Pfam" id="PF00116">
    <property type="entry name" value="COX2"/>
    <property type="match status" value="1"/>
</dbReference>
<dbReference type="GO" id="GO:0005886">
    <property type="term" value="C:plasma membrane"/>
    <property type="evidence" value="ECO:0007669"/>
    <property type="project" value="UniProtKB-SubCell"/>
</dbReference>
<evidence type="ECO:0000256" key="5">
    <source>
        <dbReference type="ARBA" id="ARBA00022660"/>
    </source>
</evidence>
<dbReference type="PANTHER" id="PTHR22888:SF9">
    <property type="entry name" value="CYTOCHROME C OXIDASE SUBUNIT 2"/>
    <property type="match status" value="1"/>
</dbReference>
<evidence type="ECO:0000259" key="20">
    <source>
        <dbReference type="PROSITE" id="PS50999"/>
    </source>
</evidence>
<evidence type="ECO:0000256" key="1">
    <source>
        <dbReference type="ARBA" id="ARBA00004141"/>
    </source>
</evidence>
<evidence type="ECO:0000256" key="9">
    <source>
        <dbReference type="ARBA" id="ARBA00022982"/>
    </source>
</evidence>
<comment type="cofactor">
    <cofactor evidence="17">
        <name>Cu cation</name>
        <dbReference type="ChEBI" id="CHEBI:23378"/>
    </cofactor>
    <text evidence="17">Binds a copper A center.</text>
</comment>
<evidence type="ECO:0000256" key="12">
    <source>
        <dbReference type="ARBA" id="ARBA00023008"/>
    </source>
</evidence>
<dbReference type="EC" id="7.1.1.9" evidence="17"/>
<feature type="transmembrane region" description="Helical" evidence="18">
    <location>
        <begin position="20"/>
        <end position="42"/>
    </location>
</feature>
<evidence type="ECO:0000256" key="11">
    <source>
        <dbReference type="ARBA" id="ARBA00023004"/>
    </source>
</evidence>
<accession>A0A5C5VBQ6</accession>
<dbReference type="PRINTS" id="PR01166">
    <property type="entry name" value="CYCOXIDASEII"/>
</dbReference>
<evidence type="ECO:0000256" key="3">
    <source>
        <dbReference type="ARBA" id="ARBA00022448"/>
    </source>
</evidence>
<evidence type="ECO:0000256" key="10">
    <source>
        <dbReference type="ARBA" id="ARBA00022989"/>
    </source>
</evidence>
<feature type="transmembrane region" description="Helical" evidence="18">
    <location>
        <begin position="63"/>
        <end position="84"/>
    </location>
</feature>
<dbReference type="PANTHER" id="PTHR22888">
    <property type="entry name" value="CYTOCHROME C OXIDASE, SUBUNIT II"/>
    <property type="match status" value="1"/>
</dbReference>
<dbReference type="GO" id="GO:0016491">
    <property type="term" value="F:oxidoreductase activity"/>
    <property type="evidence" value="ECO:0007669"/>
    <property type="project" value="UniProtKB-KW"/>
</dbReference>
<dbReference type="InterPro" id="IPR001505">
    <property type="entry name" value="Copper_CuA"/>
</dbReference>
<dbReference type="OrthoDB" id="9773456at2"/>
<comment type="subcellular location">
    <subcellularLocation>
        <location evidence="16">Cell membrane</location>
        <topology evidence="16">Multi-pass membrane protein</topology>
    </subcellularLocation>
    <subcellularLocation>
        <location evidence="1">Membrane</location>
        <topology evidence="1">Multi-pass membrane protein</topology>
    </subcellularLocation>
</comment>
<keyword evidence="5 16" id="KW-0679">Respiratory chain</keyword>
<evidence type="ECO:0000313" key="23">
    <source>
        <dbReference type="Proteomes" id="UP000316714"/>
    </source>
</evidence>
<dbReference type="PROSITE" id="PS50999">
    <property type="entry name" value="COX2_TM"/>
    <property type="match status" value="1"/>
</dbReference>
<dbReference type="SUPFAM" id="SSF49503">
    <property type="entry name" value="Cupredoxins"/>
    <property type="match status" value="1"/>
</dbReference>
<protein>
    <recommendedName>
        <fullName evidence="17">Cytochrome c oxidase subunit 2</fullName>
        <ecNumber evidence="17">7.1.1.9</ecNumber>
    </recommendedName>
</protein>
<dbReference type="InterPro" id="IPR014222">
    <property type="entry name" value="Cyt_c_oxidase_su2"/>
</dbReference>
<dbReference type="PROSITE" id="PS50857">
    <property type="entry name" value="COX2_CUA"/>
    <property type="match status" value="1"/>
</dbReference>
<feature type="domain" description="Cytochrome oxidase subunit II copper A binding" evidence="19">
    <location>
        <begin position="99"/>
        <end position="211"/>
    </location>
</feature>
<evidence type="ECO:0000256" key="17">
    <source>
        <dbReference type="RuleBase" id="RU004024"/>
    </source>
</evidence>
<dbReference type="RefSeq" id="WP_146561549.1">
    <property type="nucleotide sequence ID" value="NZ_SIHJ01000001.1"/>
</dbReference>
<keyword evidence="9 16" id="KW-0249">Electron transport</keyword>
<comment type="catalytic activity">
    <reaction evidence="17">
        <text>4 Fe(II)-[cytochrome c] + O2 + 8 H(+)(in) = 4 Fe(III)-[cytochrome c] + 2 H2O + 4 H(+)(out)</text>
        <dbReference type="Rhea" id="RHEA:11436"/>
        <dbReference type="Rhea" id="RHEA-COMP:10350"/>
        <dbReference type="Rhea" id="RHEA-COMP:14399"/>
        <dbReference type="ChEBI" id="CHEBI:15377"/>
        <dbReference type="ChEBI" id="CHEBI:15378"/>
        <dbReference type="ChEBI" id="CHEBI:15379"/>
        <dbReference type="ChEBI" id="CHEBI:29033"/>
        <dbReference type="ChEBI" id="CHEBI:29034"/>
        <dbReference type="EC" id="7.1.1.9"/>
    </reaction>
</comment>
<comment type="function">
    <text evidence="14 17">Subunits I and II form the functional core of the enzyme complex. Electrons originating in cytochrome c are transferred via heme a and Cu(A) to the binuclear center formed by heme a3 and Cu(B).</text>
</comment>
<keyword evidence="4 15" id="KW-0349">Heme</keyword>
<dbReference type="InterPro" id="IPR045187">
    <property type="entry name" value="CcO_II"/>
</dbReference>
<keyword evidence="8" id="KW-1278">Translocase</keyword>
<evidence type="ECO:0000256" key="15">
    <source>
        <dbReference type="PROSITE-ProRule" id="PRU00433"/>
    </source>
</evidence>
<keyword evidence="13 18" id="KW-0472">Membrane</keyword>
<comment type="similarity">
    <text evidence="2 16">Belongs to the cytochrome c oxidase subunit 2 family.</text>
</comment>
<evidence type="ECO:0000259" key="19">
    <source>
        <dbReference type="PROSITE" id="PS50857"/>
    </source>
</evidence>
<dbReference type="GO" id="GO:0004129">
    <property type="term" value="F:cytochrome-c oxidase activity"/>
    <property type="evidence" value="ECO:0007669"/>
    <property type="project" value="UniProtKB-EC"/>
</dbReference>
<comment type="caution">
    <text evidence="22">The sequence shown here is derived from an EMBL/GenBank/DDBJ whole genome shotgun (WGS) entry which is preliminary data.</text>
</comment>
<dbReference type="CDD" id="cd04213">
    <property type="entry name" value="CuRO_CcO_Caa3_II"/>
    <property type="match status" value="1"/>
</dbReference>
<dbReference type="GO" id="GO:0005507">
    <property type="term" value="F:copper ion binding"/>
    <property type="evidence" value="ECO:0007669"/>
    <property type="project" value="InterPro"/>
</dbReference>